<accession>A0A4C1T109</accession>
<dbReference type="Proteomes" id="UP000299102">
    <property type="component" value="Unassembled WGS sequence"/>
</dbReference>
<reference evidence="1 2" key="1">
    <citation type="journal article" date="2019" name="Commun. Biol.">
        <title>The bagworm genome reveals a unique fibroin gene that provides high tensile strength.</title>
        <authorList>
            <person name="Kono N."/>
            <person name="Nakamura H."/>
            <person name="Ohtoshi R."/>
            <person name="Tomita M."/>
            <person name="Numata K."/>
            <person name="Arakawa K."/>
        </authorList>
    </citation>
    <scope>NUCLEOTIDE SEQUENCE [LARGE SCALE GENOMIC DNA]</scope>
</reference>
<name>A0A4C1T109_EUMVA</name>
<evidence type="ECO:0000313" key="1">
    <source>
        <dbReference type="EMBL" id="GBP08139.1"/>
    </source>
</evidence>
<organism evidence="1 2">
    <name type="scientific">Eumeta variegata</name>
    <name type="common">Bagworm moth</name>
    <name type="synonym">Eumeta japonica</name>
    <dbReference type="NCBI Taxonomy" id="151549"/>
    <lineage>
        <taxon>Eukaryota</taxon>
        <taxon>Metazoa</taxon>
        <taxon>Ecdysozoa</taxon>
        <taxon>Arthropoda</taxon>
        <taxon>Hexapoda</taxon>
        <taxon>Insecta</taxon>
        <taxon>Pterygota</taxon>
        <taxon>Neoptera</taxon>
        <taxon>Endopterygota</taxon>
        <taxon>Lepidoptera</taxon>
        <taxon>Glossata</taxon>
        <taxon>Ditrysia</taxon>
        <taxon>Tineoidea</taxon>
        <taxon>Psychidae</taxon>
        <taxon>Oiketicinae</taxon>
        <taxon>Eumeta</taxon>
    </lineage>
</organism>
<sequence>MELKNENEKSPSSAILFHRTVASAHGRAGGAPLSAAVESRMTNGRYLRRRHSPYRAINSLIEQRAHISSVWPATSARAELFSLENPQIYSLKCTENVIFHDETFNRKYLGIGRAKWSMYLPRCRDGPALAANPPTPSWNSPALFIHET</sequence>
<gene>
    <name evidence="1" type="ORF">EVAR_2930_1</name>
</gene>
<comment type="caution">
    <text evidence="1">The sequence shown here is derived from an EMBL/GenBank/DDBJ whole genome shotgun (WGS) entry which is preliminary data.</text>
</comment>
<evidence type="ECO:0000313" key="2">
    <source>
        <dbReference type="Proteomes" id="UP000299102"/>
    </source>
</evidence>
<dbReference type="EMBL" id="BGZK01000029">
    <property type="protein sequence ID" value="GBP08139.1"/>
    <property type="molecule type" value="Genomic_DNA"/>
</dbReference>
<proteinExistence type="predicted"/>
<protein>
    <submittedName>
        <fullName evidence="1">Uncharacterized protein</fullName>
    </submittedName>
</protein>
<keyword evidence="2" id="KW-1185">Reference proteome</keyword>
<dbReference type="AlphaFoldDB" id="A0A4C1T109"/>